<dbReference type="Gramene" id="EOY04321">
    <property type="protein sequence ID" value="EOY04321"/>
    <property type="gene ID" value="TCM_019604"/>
</dbReference>
<dbReference type="HOGENOM" id="CLU_2610850_0_0_1"/>
<dbReference type="Proteomes" id="UP000026915">
    <property type="component" value="Chromosome 4"/>
</dbReference>
<proteinExistence type="predicted"/>
<keyword evidence="2" id="KW-1185">Reference proteome</keyword>
<reference evidence="1 2" key="1">
    <citation type="journal article" date="2013" name="Genome Biol.">
        <title>The genome sequence of the most widely cultivated cacao type and its use to identify candidate genes regulating pod color.</title>
        <authorList>
            <person name="Motamayor J.C."/>
            <person name="Mockaitis K."/>
            <person name="Schmutz J."/>
            <person name="Haiminen N."/>
            <person name="Iii D.L."/>
            <person name="Cornejo O."/>
            <person name="Findley S.D."/>
            <person name="Zheng P."/>
            <person name="Utro F."/>
            <person name="Royaert S."/>
            <person name="Saski C."/>
            <person name="Jenkins J."/>
            <person name="Podicheti R."/>
            <person name="Zhao M."/>
            <person name="Scheffler B.E."/>
            <person name="Stack J.C."/>
            <person name="Feltus F.A."/>
            <person name="Mustiga G.M."/>
            <person name="Amores F."/>
            <person name="Phillips W."/>
            <person name="Marelli J.P."/>
            <person name="May G.D."/>
            <person name="Shapiro H."/>
            <person name="Ma J."/>
            <person name="Bustamante C.D."/>
            <person name="Schnell R.J."/>
            <person name="Main D."/>
            <person name="Gilbert D."/>
            <person name="Parida L."/>
            <person name="Kuhn D.N."/>
        </authorList>
    </citation>
    <scope>NUCLEOTIDE SEQUENCE [LARGE SCALE GENOMIC DNA]</scope>
    <source>
        <strain evidence="2">cv. Matina 1-6</strain>
    </source>
</reference>
<name>A0A061EHI2_THECC</name>
<protein>
    <submittedName>
        <fullName evidence="1">Uncharacterized protein</fullName>
    </submittedName>
</protein>
<gene>
    <name evidence="1" type="ORF">TCM_019604</name>
</gene>
<dbReference type="InParanoid" id="A0A061EHI2"/>
<evidence type="ECO:0000313" key="2">
    <source>
        <dbReference type="Proteomes" id="UP000026915"/>
    </source>
</evidence>
<organism evidence="1 2">
    <name type="scientific">Theobroma cacao</name>
    <name type="common">Cacao</name>
    <name type="synonym">Cocoa</name>
    <dbReference type="NCBI Taxonomy" id="3641"/>
    <lineage>
        <taxon>Eukaryota</taxon>
        <taxon>Viridiplantae</taxon>
        <taxon>Streptophyta</taxon>
        <taxon>Embryophyta</taxon>
        <taxon>Tracheophyta</taxon>
        <taxon>Spermatophyta</taxon>
        <taxon>Magnoliopsida</taxon>
        <taxon>eudicotyledons</taxon>
        <taxon>Gunneridae</taxon>
        <taxon>Pentapetalae</taxon>
        <taxon>rosids</taxon>
        <taxon>malvids</taxon>
        <taxon>Malvales</taxon>
        <taxon>Malvaceae</taxon>
        <taxon>Byttnerioideae</taxon>
        <taxon>Theobroma</taxon>
    </lineage>
</organism>
<sequence length="79" mass="9158">MPYIGKPTMGLLQARKMEWAHVHTKLGQTFRNFRFPLPRARQYTCGLCLKSNSTVLTSMFILVLLQRVFDLEGGDTRNR</sequence>
<accession>A0A061EHI2</accession>
<dbReference type="AlphaFoldDB" id="A0A061EHI2"/>
<dbReference type="EMBL" id="CM001882">
    <property type="protein sequence ID" value="EOY04321.1"/>
    <property type="molecule type" value="Genomic_DNA"/>
</dbReference>
<evidence type="ECO:0000313" key="1">
    <source>
        <dbReference type="EMBL" id="EOY04321.1"/>
    </source>
</evidence>